<gene>
    <name evidence="2" type="ORF">N7476_010205</name>
</gene>
<evidence type="ECO:0000256" key="1">
    <source>
        <dbReference type="SAM" id="MobiDB-lite"/>
    </source>
</evidence>
<protein>
    <submittedName>
        <fullName evidence="2">Uncharacterized protein</fullName>
    </submittedName>
</protein>
<feature type="region of interest" description="Disordered" evidence="1">
    <location>
        <begin position="294"/>
        <end position="396"/>
    </location>
</feature>
<dbReference type="OrthoDB" id="5411773at2759"/>
<name>A0A9W9H3J9_9EURO</name>
<comment type="caution">
    <text evidence="2">The sequence shown here is derived from an EMBL/GenBank/DDBJ whole genome shotgun (WGS) entry which is preliminary data.</text>
</comment>
<dbReference type="AlphaFoldDB" id="A0A9W9H3J9"/>
<sequence>MSDQHSEAMGPPVGMAYRTPTGLPFEIAEHTGIFFEEQLYTQALTLLFNTLASGTYASKTVIAPLPEHLALACTFLVHPSTTNRAKKPEQQEAPQVALRLLRLISTLITPKDAGLGLAFSFKLTRTSRSGRLLHADDASSSPKDVPHDKIPWQKLDVANESSLWSRAEDFWHAVGWAFNCSVLHPERWEHWQTWLRFMCDILLDDWEQREQEYEELLEKKSQEEQEETTRETTTRKGSRSIKNDDLAIFRESMLFRYIYSGRHGKNRRIVRAIFADGSTPSVNEFRQVFAKELKHSKSKSAPEKAKKRKSEVNIDEDKYGDYLSQDESDEESTEVTDQSKSTSRASSPPVGAMPRRSKRTRRGTRTTVDPTAAEPVQDSSDTTTLTQHSGGVSTMGGLKSLGLRKKLLGLLSKVSERLEDDFMPVSELYYLFVENIRPLPLPIFQTFVSPYILPELPDDQQTTLCQSLLETLRQSSAPSMHEEWLDQVKLETCFLPFAATTSSAADNAKVSIALEALVILLANGDLLTMTPEFKESVERGILQRASRVQDDMRRSIASRNKESLEWCWLVESGDRLMFLVEMLALRGTQ</sequence>
<reference evidence="2" key="1">
    <citation type="submission" date="2022-12" db="EMBL/GenBank/DDBJ databases">
        <authorList>
            <person name="Petersen C."/>
        </authorList>
    </citation>
    <scope>NUCLEOTIDE SEQUENCE</scope>
    <source>
        <strain evidence="2">IBT 21472</strain>
    </source>
</reference>
<evidence type="ECO:0000313" key="3">
    <source>
        <dbReference type="Proteomes" id="UP001147746"/>
    </source>
</evidence>
<feature type="compositionally biased region" description="Basic residues" evidence="1">
    <location>
        <begin position="355"/>
        <end position="364"/>
    </location>
</feature>
<feature type="compositionally biased region" description="Acidic residues" evidence="1">
    <location>
        <begin position="324"/>
        <end position="334"/>
    </location>
</feature>
<keyword evidence="3" id="KW-1185">Reference proteome</keyword>
<feature type="compositionally biased region" description="Basic and acidic residues" evidence="1">
    <location>
        <begin position="294"/>
        <end position="320"/>
    </location>
</feature>
<feature type="compositionally biased region" description="Polar residues" evidence="1">
    <location>
        <begin position="377"/>
        <end position="392"/>
    </location>
</feature>
<reference evidence="2" key="2">
    <citation type="journal article" date="2023" name="IMA Fungus">
        <title>Comparative genomic study of the Penicillium genus elucidates a diverse pangenome and 15 lateral gene transfer events.</title>
        <authorList>
            <person name="Petersen C."/>
            <person name="Sorensen T."/>
            <person name="Nielsen M.R."/>
            <person name="Sondergaard T.E."/>
            <person name="Sorensen J.L."/>
            <person name="Fitzpatrick D.A."/>
            <person name="Frisvad J.C."/>
            <person name="Nielsen K.L."/>
        </authorList>
    </citation>
    <scope>NUCLEOTIDE SEQUENCE</scope>
    <source>
        <strain evidence="2">IBT 21472</strain>
    </source>
</reference>
<organism evidence="2 3">
    <name type="scientific">Penicillium atrosanguineum</name>
    <dbReference type="NCBI Taxonomy" id="1132637"/>
    <lineage>
        <taxon>Eukaryota</taxon>
        <taxon>Fungi</taxon>
        <taxon>Dikarya</taxon>
        <taxon>Ascomycota</taxon>
        <taxon>Pezizomycotina</taxon>
        <taxon>Eurotiomycetes</taxon>
        <taxon>Eurotiomycetidae</taxon>
        <taxon>Eurotiales</taxon>
        <taxon>Aspergillaceae</taxon>
        <taxon>Penicillium</taxon>
    </lineage>
</organism>
<accession>A0A9W9H3J9</accession>
<dbReference type="Proteomes" id="UP001147746">
    <property type="component" value="Unassembled WGS sequence"/>
</dbReference>
<dbReference type="EMBL" id="JAPZBO010000009">
    <property type="protein sequence ID" value="KAJ5303406.1"/>
    <property type="molecule type" value="Genomic_DNA"/>
</dbReference>
<evidence type="ECO:0000313" key="2">
    <source>
        <dbReference type="EMBL" id="KAJ5303406.1"/>
    </source>
</evidence>
<feature type="compositionally biased region" description="Basic and acidic residues" evidence="1">
    <location>
        <begin position="217"/>
        <end position="234"/>
    </location>
</feature>
<feature type="region of interest" description="Disordered" evidence="1">
    <location>
        <begin position="217"/>
        <end position="238"/>
    </location>
</feature>
<proteinExistence type="predicted"/>